<dbReference type="EMBL" id="CP012673">
    <property type="protein sequence ID" value="AUX39497.1"/>
    <property type="molecule type" value="Genomic_DNA"/>
</dbReference>
<name>A0A2L0EJN7_SORCE</name>
<proteinExistence type="predicted"/>
<evidence type="ECO:0000313" key="4">
    <source>
        <dbReference type="Proteomes" id="UP000238348"/>
    </source>
</evidence>
<keyword evidence="2" id="KW-0732">Signal</keyword>
<evidence type="ECO:0008006" key="5">
    <source>
        <dbReference type="Google" id="ProtNLM"/>
    </source>
</evidence>
<organism evidence="3 4">
    <name type="scientific">Sorangium cellulosum</name>
    <name type="common">Polyangium cellulosum</name>
    <dbReference type="NCBI Taxonomy" id="56"/>
    <lineage>
        <taxon>Bacteria</taxon>
        <taxon>Pseudomonadati</taxon>
        <taxon>Myxococcota</taxon>
        <taxon>Polyangia</taxon>
        <taxon>Polyangiales</taxon>
        <taxon>Polyangiaceae</taxon>
        <taxon>Sorangium</taxon>
    </lineage>
</organism>
<feature type="signal peptide" evidence="2">
    <location>
        <begin position="1"/>
        <end position="24"/>
    </location>
</feature>
<evidence type="ECO:0000256" key="2">
    <source>
        <dbReference type="SAM" id="SignalP"/>
    </source>
</evidence>
<accession>A0A2L0EJN7</accession>
<dbReference type="AlphaFoldDB" id="A0A2L0EJN7"/>
<feature type="chain" id="PRO_5014610271" description="Secreted protein" evidence="2">
    <location>
        <begin position="25"/>
        <end position="273"/>
    </location>
</feature>
<feature type="compositionally biased region" description="Gly residues" evidence="1">
    <location>
        <begin position="63"/>
        <end position="96"/>
    </location>
</feature>
<dbReference type="Proteomes" id="UP000238348">
    <property type="component" value="Chromosome"/>
</dbReference>
<gene>
    <name evidence="3" type="ORF">SOCE26_008890</name>
</gene>
<protein>
    <recommendedName>
        <fullName evidence="5">Secreted protein</fullName>
    </recommendedName>
</protein>
<evidence type="ECO:0000256" key="1">
    <source>
        <dbReference type="SAM" id="MobiDB-lite"/>
    </source>
</evidence>
<feature type="region of interest" description="Disordered" evidence="1">
    <location>
        <begin position="27"/>
        <end position="96"/>
    </location>
</feature>
<sequence length="273" mass="27367">MQNGDPRRNMQRRAAATLVSIALAAAGPTACSGPDNSPGAAAESSGAGAGSGGATSASSSAGGNTGTGGGATETGSGTGGDGTGGAGTGGDGTGGAGGDGGATNGCVGEGGITYTLARAPAPTAEQQAAYDRITSAMDEALSHYNCYTTIEKRLSVSYEPSVQTADGNVNGSVRFGSRDSMNYITAMHEISHTLGVGSNEFGALVREGVFTGATATSQLRAITGNEGDVVHADRQHFWPYGLNYTSEFMTTADLVNHCKMVVAIREDLEHRSR</sequence>
<reference evidence="3 4" key="1">
    <citation type="submission" date="2015-09" db="EMBL/GenBank/DDBJ databases">
        <title>Sorangium comparison.</title>
        <authorList>
            <person name="Zaburannyi N."/>
            <person name="Bunk B."/>
            <person name="Overmann J."/>
            <person name="Mueller R."/>
        </authorList>
    </citation>
    <scope>NUCLEOTIDE SEQUENCE [LARGE SCALE GENOMIC DNA]</scope>
    <source>
        <strain evidence="3 4">So ce26</strain>
    </source>
</reference>
<evidence type="ECO:0000313" key="3">
    <source>
        <dbReference type="EMBL" id="AUX39497.1"/>
    </source>
</evidence>